<reference evidence="2" key="1">
    <citation type="journal article" date="2016" name="Nat. Biotechnol.">
        <title>Sequencing wild and cultivated cassava and related species reveals extensive interspecific hybridization and genetic diversity.</title>
        <authorList>
            <person name="Bredeson J.V."/>
            <person name="Lyons J.B."/>
            <person name="Prochnik S.E."/>
            <person name="Wu G.A."/>
            <person name="Ha C.M."/>
            <person name="Edsinger-Gonzales E."/>
            <person name="Grimwood J."/>
            <person name="Schmutz J."/>
            <person name="Rabbi I.Y."/>
            <person name="Egesi C."/>
            <person name="Nauluvula P."/>
            <person name="Lebot V."/>
            <person name="Ndunguru J."/>
            <person name="Mkamilo G."/>
            <person name="Bart R.S."/>
            <person name="Setter T.L."/>
            <person name="Gleadow R.M."/>
            <person name="Kulakow P."/>
            <person name="Ferguson M.E."/>
            <person name="Rounsley S."/>
            <person name="Rokhsar D.S."/>
        </authorList>
    </citation>
    <scope>NUCLEOTIDE SEQUENCE [LARGE SCALE GENOMIC DNA]</scope>
    <source>
        <strain evidence="2">cv. AM560-2</strain>
    </source>
</reference>
<dbReference type="Proteomes" id="UP000091857">
    <property type="component" value="Chromosome 18"/>
</dbReference>
<sequence length="131" mass="15188">MENIWLQPFIQHFVPHSSHKLRKKYYGPFPIIGKIGKVAYRFQLPPDAKIHNAFHVSLLKSAYASVDASLDLRASLVYAIPYPQAVLKRRIVKRRNQAATQWLIHWTWSSPADATWEYAKDIQARFLSLVS</sequence>
<gene>
    <name evidence="1" type="ORF">MANES_18G049925v8</name>
</gene>
<name>A0ACB7FY27_MANES</name>
<dbReference type="EMBL" id="CM004404">
    <property type="protein sequence ID" value="KAG8632716.1"/>
    <property type="molecule type" value="Genomic_DNA"/>
</dbReference>
<keyword evidence="2" id="KW-1185">Reference proteome</keyword>
<comment type="caution">
    <text evidence="1">The sequence shown here is derived from an EMBL/GenBank/DDBJ whole genome shotgun (WGS) entry which is preliminary data.</text>
</comment>
<organism evidence="1 2">
    <name type="scientific">Manihot esculenta</name>
    <name type="common">Cassava</name>
    <name type="synonym">Jatropha manihot</name>
    <dbReference type="NCBI Taxonomy" id="3983"/>
    <lineage>
        <taxon>Eukaryota</taxon>
        <taxon>Viridiplantae</taxon>
        <taxon>Streptophyta</taxon>
        <taxon>Embryophyta</taxon>
        <taxon>Tracheophyta</taxon>
        <taxon>Spermatophyta</taxon>
        <taxon>Magnoliopsida</taxon>
        <taxon>eudicotyledons</taxon>
        <taxon>Gunneridae</taxon>
        <taxon>Pentapetalae</taxon>
        <taxon>rosids</taxon>
        <taxon>fabids</taxon>
        <taxon>Malpighiales</taxon>
        <taxon>Euphorbiaceae</taxon>
        <taxon>Crotonoideae</taxon>
        <taxon>Manihoteae</taxon>
        <taxon>Manihot</taxon>
    </lineage>
</organism>
<protein>
    <submittedName>
        <fullName evidence="1">Uncharacterized protein</fullName>
    </submittedName>
</protein>
<proteinExistence type="predicted"/>
<evidence type="ECO:0000313" key="1">
    <source>
        <dbReference type="EMBL" id="KAG8632716.1"/>
    </source>
</evidence>
<evidence type="ECO:0000313" key="2">
    <source>
        <dbReference type="Proteomes" id="UP000091857"/>
    </source>
</evidence>
<accession>A0ACB7FY27</accession>